<reference evidence="2" key="2">
    <citation type="submission" date="2020-11" db="EMBL/GenBank/DDBJ databases">
        <authorList>
            <person name="McCartney M.A."/>
            <person name="Auch B."/>
            <person name="Kono T."/>
            <person name="Mallez S."/>
            <person name="Becker A."/>
            <person name="Gohl D.M."/>
            <person name="Silverstein K.A.T."/>
            <person name="Koren S."/>
            <person name="Bechman K.B."/>
            <person name="Herman A."/>
            <person name="Abrahante J.E."/>
            <person name="Garbe J."/>
        </authorList>
    </citation>
    <scope>NUCLEOTIDE SEQUENCE</scope>
    <source>
        <strain evidence="2">Duluth1</strain>
        <tissue evidence="2">Whole animal</tissue>
    </source>
</reference>
<protein>
    <submittedName>
        <fullName evidence="2">Uncharacterized protein</fullName>
    </submittedName>
</protein>
<comment type="caution">
    <text evidence="2">The sequence shown here is derived from an EMBL/GenBank/DDBJ whole genome shotgun (WGS) entry which is preliminary data.</text>
</comment>
<gene>
    <name evidence="2" type="ORF">DPMN_182698</name>
</gene>
<evidence type="ECO:0000313" key="2">
    <source>
        <dbReference type="EMBL" id="KAH3748260.1"/>
    </source>
</evidence>
<proteinExistence type="predicted"/>
<accession>A0A9D4DGS7</accession>
<evidence type="ECO:0000313" key="3">
    <source>
        <dbReference type="Proteomes" id="UP000828390"/>
    </source>
</evidence>
<evidence type="ECO:0000256" key="1">
    <source>
        <dbReference type="SAM" id="MobiDB-lite"/>
    </source>
</evidence>
<feature type="compositionally biased region" description="Low complexity" evidence="1">
    <location>
        <begin position="7"/>
        <end position="24"/>
    </location>
</feature>
<keyword evidence="3" id="KW-1185">Reference proteome</keyword>
<dbReference type="AlphaFoldDB" id="A0A9D4DGS7"/>
<reference evidence="2" key="1">
    <citation type="journal article" date="2019" name="bioRxiv">
        <title>The Genome of the Zebra Mussel, Dreissena polymorpha: A Resource for Invasive Species Research.</title>
        <authorList>
            <person name="McCartney M.A."/>
            <person name="Auch B."/>
            <person name="Kono T."/>
            <person name="Mallez S."/>
            <person name="Zhang Y."/>
            <person name="Obille A."/>
            <person name="Becker A."/>
            <person name="Abrahante J.E."/>
            <person name="Garbe J."/>
            <person name="Badalamenti J.P."/>
            <person name="Herman A."/>
            <person name="Mangelson H."/>
            <person name="Liachko I."/>
            <person name="Sullivan S."/>
            <person name="Sone E.D."/>
            <person name="Koren S."/>
            <person name="Silverstein K.A.T."/>
            <person name="Beckman K.B."/>
            <person name="Gohl D.M."/>
        </authorList>
    </citation>
    <scope>NUCLEOTIDE SEQUENCE</scope>
    <source>
        <strain evidence="2">Duluth1</strain>
        <tissue evidence="2">Whole animal</tissue>
    </source>
</reference>
<dbReference type="Proteomes" id="UP000828390">
    <property type="component" value="Unassembled WGS sequence"/>
</dbReference>
<organism evidence="2 3">
    <name type="scientific">Dreissena polymorpha</name>
    <name type="common">Zebra mussel</name>
    <name type="synonym">Mytilus polymorpha</name>
    <dbReference type="NCBI Taxonomy" id="45954"/>
    <lineage>
        <taxon>Eukaryota</taxon>
        <taxon>Metazoa</taxon>
        <taxon>Spiralia</taxon>
        <taxon>Lophotrochozoa</taxon>
        <taxon>Mollusca</taxon>
        <taxon>Bivalvia</taxon>
        <taxon>Autobranchia</taxon>
        <taxon>Heteroconchia</taxon>
        <taxon>Euheterodonta</taxon>
        <taxon>Imparidentia</taxon>
        <taxon>Neoheterodontei</taxon>
        <taxon>Myida</taxon>
        <taxon>Dreissenoidea</taxon>
        <taxon>Dreissenidae</taxon>
        <taxon>Dreissena</taxon>
    </lineage>
</organism>
<dbReference type="EMBL" id="JAIWYP010000010">
    <property type="protein sequence ID" value="KAH3748260.1"/>
    <property type="molecule type" value="Genomic_DNA"/>
</dbReference>
<sequence>MLKLAITNQPTNRPTDQPTDQQTGQKQYVLHFYSGGHKNLSETIREHAGRWILEQYDNYNQYLGITNNAAESINAELKRLVDFKEREIDSISSIYLTMEFHVGANRQTDQQTGQKQYVPHY</sequence>
<feature type="region of interest" description="Disordered" evidence="1">
    <location>
        <begin position="1"/>
        <end position="24"/>
    </location>
</feature>
<name>A0A9D4DGS7_DREPO</name>